<feature type="transmembrane region" description="Helical" evidence="1">
    <location>
        <begin position="211"/>
        <end position="232"/>
    </location>
</feature>
<dbReference type="SUPFAM" id="SSF160355">
    <property type="entry name" value="Bacterial polysaccharide co-polymerase-like"/>
    <property type="match status" value="1"/>
</dbReference>
<keyword evidence="3" id="KW-1185">Reference proteome</keyword>
<evidence type="ECO:0000313" key="3">
    <source>
        <dbReference type="Proteomes" id="UP000294444"/>
    </source>
</evidence>
<reference evidence="2 3" key="1">
    <citation type="submission" date="2019-03" db="EMBL/GenBank/DDBJ databases">
        <authorList>
            <person name="Che Y."/>
            <person name="Zhou L."/>
        </authorList>
    </citation>
    <scope>NUCLEOTIDE SEQUENCE [LARGE SCALE GENOMIC DNA]</scope>
    <source>
        <strain evidence="2 3">AIFJ1607</strain>
    </source>
</reference>
<evidence type="ECO:0000313" key="2">
    <source>
        <dbReference type="EMBL" id="QBQ64754.1"/>
    </source>
</evidence>
<dbReference type="Proteomes" id="UP000294444">
    <property type="component" value="Chromosome"/>
</dbReference>
<proteinExistence type="predicted"/>
<keyword evidence="1" id="KW-0472">Membrane</keyword>
<organism evidence="2 3">
    <name type="scientific">Actinobacillus indolicus</name>
    <dbReference type="NCBI Taxonomy" id="51049"/>
    <lineage>
        <taxon>Bacteria</taxon>
        <taxon>Pseudomonadati</taxon>
        <taxon>Pseudomonadota</taxon>
        <taxon>Gammaproteobacteria</taxon>
        <taxon>Pasteurellales</taxon>
        <taxon>Pasteurellaceae</taxon>
        <taxon>Actinobacillus</taxon>
    </lineage>
</organism>
<gene>
    <name evidence="2" type="ORF">EXH44_07090</name>
</gene>
<keyword evidence="1" id="KW-0812">Transmembrane</keyword>
<protein>
    <submittedName>
        <fullName evidence="2">Transporter</fullName>
    </submittedName>
</protein>
<evidence type="ECO:0000256" key="1">
    <source>
        <dbReference type="SAM" id="Phobius"/>
    </source>
</evidence>
<dbReference type="AlphaFoldDB" id="A0A4P7CL67"/>
<accession>A0A4P7CL67</accession>
<keyword evidence="1" id="KW-1133">Transmembrane helix</keyword>
<dbReference type="EMBL" id="CP038145">
    <property type="protein sequence ID" value="QBQ64754.1"/>
    <property type="molecule type" value="Genomic_DNA"/>
</dbReference>
<dbReference type="KEGG" id="aio:EXH44_07090"/>
<dbReference type="Gene3D" id="3.30.1890.10">
    <property type="entry name" value="FepE-like"/>
    <property type="match status" value="1"/>
</dbReference>
<sequence length="237" mass="26537">MQPAKWKAEAQFEAPKVVDLGNYYSLLSTYNLLKGETSETTTADIALTNSVYQEFARDLKSPDVLQQFLTQSEKVKQQATAKNQPTSVFAQEIARQFKFDDATNTLSLTLLNPEEASVLLNDFIIFSTMKSRSTLNGELIAKWKILFQQIKQMAESNLGAIQQGTQVAQQDWAGKLNLMRSVQPLDDKLLPFRYIKAPSVPTVAEQPDNQLLWTVIGGGIGFFLGLLVALFINRKRS</sequence>
<name>A0A4P7CL67_9PAST</name>